<dbReference type="InterPro" id="IPR020904">
    <property type="entry name" value="Sc_DH/Rdtase_CS"/>
</dbReference>
<dbReference type="InterPro" id="IPR036291">
    <property type="entry name" value="NAD(P)-bd_dom_sf"/>
</dbReference>
<dbReference type="AlphaFoldDB" id="A0ABD1ER33"/>
<proteinExistence type="inferred from homology"/>
<dbReference type="PROSITE" id="PS00061">
    <property type="entry name" value="ADH_SHORT"/>
    <property type="match status" value="1"/>
</dbReference>
<dbReference type="EMBL" id="JBDJPC010000005">
    <property type="protein sequence ID" value="KAL1501241.1"/>
    <property type="molecule type" value="Genomic_DNA"/>
</dbReference>
<evidence type="ECO:0000256" key="1">
    <source>
        <dbReference type="ARBA" id="ARBA00006484"/>
    </source>
</evidence>
<dbReference type="InterPro" id="IPR002347">
    <property type="entry name" value="SDR_fam"/>
</dbReference>
<dbReference type="PANTHER" id="PTHR43115">
    <property type="entry name" value="DEHYDROGENASE/REDUCTASE SDR FAMILY MEMBER 11"/>
    <property type="match status" value="1"/>
</dbReference>
<dbReference type="Pfam" id="PF00106">
    <property type="entry name" value="adh_short"/>
    <property type="match status" value="1"/>
</dbReference>
<dbReference type="PANTHER" id="PTHR43115:SF4">
    <property type="entry name" value="DEHYDROGENASE_REDUCTASE SDR FAMILY MEMBER 11"/>
    <property type="match status" value="1"/>
</dbReference>
<dbReference type="SUPFAM" id="SSF51735">
    <property type="entry name" value="NAD(P)-binding Rossmann-fold domains"/>
    <property type="match status" value="1"/>
</dbReference>
<name>A0ABD1ER33_HYPHA</name>
<dbReference type="GO" id="GO:0016616">
    <property type="term" value="F:oxidoreductase activity, acting on the CH-OH group of donors, NAD or NADP as acceptor"/>
    <property type="evidence" value="ECO:0007669"/>
    <property type="project" value="UniProtKB-ARBA"/>
</dbReference>
<dbReference type="PRINTS" id="PR00081">
    <property type="entry name" value="GDHRDH"/>
</dbReference>
<dbReference type="Gene3D" id="3.40.50.720">
    <property type="entry name" value="NAD(P)-binding Rossmann-like Domain"/>
    <property type="match status" value="1"/>
</dbReference>
<comment type="caution">
    <text evidence="4">The sequence shown here is derived from an EMBL/GenBank/DDBJ whole genome shotgun (WGS) entry which is preliminary data.</text>
</comment>
<evidence type="ECO:0000313" key="4">
    <source>
        <dbReference type="EMBL" id="KAL1501241.1"/>
    </source>
</evidence>
<keyword evidence="2" id="KW-0560">Oxidoreductase</keyword>
<protein>
    <submittedName>
        <fullName evidence="4">Uncharacterized protein</fullName>
    </submittedName>
</protein>
<dbReference type="FunFam" id="3.40.50.720:FF:000047">
    <property type="entry name" value="NADP-dependent L-serine/L-allo-threonine dehydrogenase"/>
    <property type="match status" value="1"/>
</dbReference>
<keyword evidence="5" id="KW-1185">Reference proteome</keyword>
<organism evidence="4 5">
    <name type="scientific">Hypothenemus hampei</name>
    <name type="common">Coffee berry borer</name>
    <dbReference type="NCBI Taxonomy" id="57062"/>
    <lineage>
        <taxon>Eukaryota</taxon>
        <taxon>Metazoa</taxon>
        <taxon>Ecdysozoa</taxon>
        <taxon>Arthropoda</taxon>
        <taxon>Hexapoda</taxon>
        <taxon>Insecta</taxon>
        <taxon>Pterygota</taxon>
        <taxon>Neoptera</taxon>
        <taxon>Endopterygota</taxon>
        <taxon>Coleoptera</taxon>
        <taxon>Polyphaga</taxon>
        <taxon>Cucujiformia</taxon>
        <taxon>Curculionidae</taxon>
        <taxon>Scolytinae</taxon>
        <taxon>Hypothenemus</taxon>
    </lineage>
</organism>
<evidence type="ECO:0000256" key="2">
    <source>
        <dbReference type="ARBA" id="ARBA00023002"/>
    </source>
</evidence>
<accession>A0ABD1ER33</accession>
<reference evidence="4 5" key="1">
    <citation type="submission" date="2024-05" db="EMBL/GenBank/DDBJ databases">
        <title>Genetic variation in Jamaican populations of the coffee berry borer (Hypothenemus hampei).</title>
        <authorList>
            <person name="Errbii M."/>
            <person name="Myrie A."/>
        </authorList>
    </citation>
    <scope>NUCLEOTIDE SEQUENCE [LARGE SCALE GENOMIC DNA]</scope>
    <source>
        <strain evidence="4">JA-Hopewell-2020-01-JO</strain>
        <tissue evidence="4">Whole body</tissue>
    </source>
</reference>
<gene>
    <name evidence="4" type="ORF">ABEB36_006603</name>
</gene>
<evidence type="ECO:0000313" key="5">
    <source>
        <dbReference type="Proteomes" id="UP001566132"/>
    </source>
</evidence>
<comment type="similarity">
    <text evidence="1 3">Belongs to the short-chain dehydrogenases/reductases (SDR) family.</text>
</comment>
<dbReference type="PRINTS" id="PR00080">
    <property type="entry name" value="SDRFAMILY"/>
</dbReference>
<evidence type="ECO:0000256" key="3">
    <source>
        <dbReference type="RuleBase" id="RU000363"/>
    </source>
</evidence>
<sequence>MDVSSINQYIGKLAVITGASAGIGAALTTNLARRGINVVGLARRIEKVQELAKENTKGKIYAIKCDITNEQDVIRAFQEIEKLGPIHILINNAGKIANTTLYNGNVDEWKKVLDVNVIGTCLLSREVVRTMTENNVAGQIININSILGHFKYDTPLNIYPASKFALTSLTETLRLELIGIDSKIKLTSLSPGPVEDTEFFIKERASVENGGFLKYFLKPEDIVNAVFYILSTPPHMHVAELMLRPVGEKF</sequence>
<dbReference type="Proteomes" id="UP001566132">
    <property type="component" value="Unassembled WGS sequence"/>
</dbReference>